<dbReference type="EMBL" id="JAABOA010002283">
    <property type="protein sequence ID" value="KAF9580099.1"/>
    <property type="molecule type" value="Genomic_DNA"/>
</dbReference>
<gene>
    <name evidence="2" type="ORF">BGW38_003388</name>
</gene>
<protein>
    <submittedName>
        <fullName evidence="2">Uncharacterized protein</fullName>
    </submittedName>
</protein>
<organism evidence="2 3">
    <name type="scientific">Lunasporangiospora selenospora</name>
    <dbReference type="NCBI Taxonomy" id="979761"/>
    <lineage>
        <taxon>Eukaryota</taxon>
        <taxon>Fungi</taxon>
        <taxon>Fungi incertae sedis</taxon>
        <taxon>Mucoromycota</taxon>
        <taxon>Mortierellomycotina</taxon>
        <taxon>Mortierellomycetes</taxon>
        <taxon>Mortierellales</taxon>
        <taxon>Mortierellaceae</taxon>
        <taxon>Lunasporangiospora</taxon>
    </lineage>
</organism>
<accession>A0A9P6FRJ9</accession>
<sequence>MIARIAFPILTLWTTLAIVASMANAAPVPDSFANYDYNKEVYALLNTDTEATRSKAKLEAKLEAARANDPGRKALKYVEDKFKAGALLNDIKAFTFDAYKAVVKDNLVDKAAFYKIVTRQYKFSAIEKTYLVLAALYKVAN</sequence>
<keyword evidence="1" id="KW-0732">Signal</keyword>
<dbReference type="AlphaFoldDB" id="A0A9P6FRJ9"/>
<name>A0A9P6FRJ9_9FUNG</name>
<dbReference type="OrthoDB" id="10601850at2759"/>
<dbReference type="Proteomes" id="UP000780801">
    <property type="component" value="Unassembled WGS sequence"/>
</dbReference>
<evidence type="ECO:0000313" key="2">
    <source>
        <dbReference type="EMBL" id="KAF9580099.1"/>
    </source>
</evidence>
<keyword evidence="3" id="KW-1185">Reference proteome</keyword>
<feature type="signal peptide" evidence="1">
    <location>
        <begin position="1"/>
        <end position="25"/>
    </location>
</feature>
<comment type="caution">
    <text evidence="2">The sequence shown here is derived from an EMBL/GenBank/DDBJ whole genome shotgun (WGS) entry which is preliminary data.</text>
</comment>
<evidence type="ECO:0000313" key="3">
    <source>
        <dbReference type="Proteomes" id="UP000780801"/>
    </source>
</evidence>
<evidence type="ECO:0000256" key="1">
    <source>
        <dbReference type="SAM" id="SignalP"/>
    </source>
</evidence>
<reference evidence="2" key="1">
    <citation type="journal article" date="2020" name="Fungal Divers.">
        <title>Resolving the Mortierellaceae phylogeny through synthesis of multi-gene phylogenetics and phylogenomics.</title>
        <authorList>
            <person name="Vandepol N."/>
            <person name="Liber J."/>
            <person name="Desiro A."/>
            <person name="Na H."/>
            <person name="Kennedy M."/>
            <person name="Barry K."/>
            <person name="Grigoriev I.V."/>
            <person name="Miller A.N."/>
            <person name="O'Donnell K."/>
            <person name="Stajich J.E."/>
            <person name="Bonito G."/>
        </authorList>
    </citation>
    <scope>NUCLEOTIDE SEQUENCE</scope>
    <source>
        <strain evidence="2">KOD1015</strain>
    </source>
</reference>
<feature type="chain" id="PRO_5040231047" evidence="1">
    <location>
        <begin position="26"/>
        <end position="141"/>
    </location>
</feature>
<proteinExistence type="predicted"/>